<evidence type="ECO:0000256" key="1">
    <source>
        <dbReference type="ARBA" id="ARBA00006484"/>
    </source>
</evidence>
<dbReference type="KEGG" id="mmor:MMOR_45610"/>
<evidence type="ECO:0000313" key="6">
    <source>
        <dbReference type="Proteomes" id="UP000466681"/>
    </source>
</evidence>
<accession>A0AAD1HDX2</accession>
<dbReference type="EMBL" id="AP022560">
    <property type="protein sequence ID" value="BBX03625.1"/>
    <property type="molecule type" value="Genomic_DNA"/>
</dbReference>
<dbReference type="PANTHER" id="PTHR43180">
    <property type="entry name" value="3-OXOACYL-(ACYL-CARRIER-PROTEIN) REDUCTASE (AFU_ORTHOLOGUE AFUA_6G11210)"/>
    <property type="match status" value="1"/>
</dbReference>
<dbReference type="Gene3D" id="3.40.50.720">
    <property type="entry name" value="NAD(P)-binding Rossmann-like Domain"/>
    <property type="match status" value="1"/>
</dbReference>
<dbReference type="PROSITE" id="PS00061">
    <property type="entry name" value="ADH_SHORT"/>
    <property type="match status" value="1"/>
</dbReference>
<keyword evidence="6" id="KW-1185">Reference proteome</keyword>
<dbReference type="InterPro" id="IPR002347">
    <property type="entry name" value="SDR_fam"/>
</dbReference>
<proteinExistence type="inferred from homology"/>
<dbReference type="PRINTS" id="PR00080">
    <property type="entry name" value="SDRFAMILY"/>
</dbReference>
<protein>
    <submittedName>
        <fullName evidence="5">Oxidoreductase</fullName>
    </submittedName>
</protein>
<name>A0AAD1HDX2_9MYCO</name>
<keyword evidence="2" id="KW-0560">Oxidoreductase</keyword>
<dbReference type="FunFam" id="3.40.50.720:FF:000084">
    <property type="entry name" value="Short-chain dehydrogenase reductase"/>
    <property type="match status" value="1"/>
</dbReference>
<reference evidence="5 6" key="1">
    <citation type="journal article" date="2019" name="Emerg. Microbes Infect.">
        <title>Comprehensive subspecies identification of 175 nontuberculous mycobacteria species based on 7547 genomic profiles.</title>
        <authorList>
            <person name="Matsumoto Y."/>
            <person name="Kinjo T."/>
            <person name="Motooka D."/>
            <person name="Nabeya D."/>
            <person name="Jung N."/>
            <person name="Uechi K."/>
            <person name="Horii T."/>
            <person name="Iida T."/>
            <person name="Fujita J."/>
            <person name="Nakamura S."/>
        </authorList>
    </citation>
    <scope>NUCLEOTIDE SEQUENCE [LARGE SCALE GENOMIC DNA]</scope>
    <source>
        <strain evidence="5 6">JCM 6375</strain>
    </source>
</reference>
<evidence type="ECO:0000256" key="4">
    <source>
        <dbReference type="SAM" id="MobiDB-lite"/>
    </source>
</evidence>
<dbReference type="InterPro" id="IPR036291">
    <property type="entry name" value="NAD(P)-bd_dom_sf"/>
</dbReference>
<dbReference type="Pfam" id="PF00106">
    <property type="entry name" value="adh_short"/>
    <property type="match status" value="1"/>
</dbReference>
<evidence type="ECO:0000313" key="5">
    <source>
        <dbReference type="EMBL" id="BBX03625.1"/>
    </source>
</evidence>
<gene>
    <name evidence="5" type="ORF">MMOR_45610</name>
</gene>
<dbReference type="PANTHER" id="PTHR43180:SF66">
    <property type="entry name" value="SHORT-CHAIN DEHYDROGENASE_REDUCTASE FAMILY PROTEIN"/>
    <property type="match status" value="1"/>
</dbReference>
<dbReference type="GO" id="GO:0016491">
    <property type="term" value="F:oxidoreductase activity"/>
    <property type="evidence" value="ECO:0007669"/>
    <property type="project" value="UniProtKB-KW"/>
</dbReference>
<dbReference type="Proteomes" id="UP000466681">
    <property type="component" value="Chromosome"/>
</dbReference>
<dbReference type="PRINTS" id="PR00081">
    <property type="entry name" value="GDHRDH"/>
</dbReference>
<organism evidence="5 6">
    <name type="scientific">Mycolicibacterium moriokaense</name>
    <dbReference type="NCBI Taxonomy" id="39691"/>
    <lineage>
        <taxon>Bacteria</taxon>
        <taxon>Bacillati</taxon>
        <taxon>Actinomycetota</taxon>
        <taxon>Actinomycetes</taxon>
        <taxon>Mycobacteriales</taxon>
        <taxon>Mycobacteriaceae</taxon>
        <taxon>Mycolicibacterium</taxon>
    </lineage>
</organism>
<dbReference type="SUPFAM" id="SSF51735">
    <property type="entry name" value="NAD(P)-binding Rossmann-fold domains"/>
    <property type="match status" value="1"/>
</dbReference>
<dbReference type="CDD" id="cd05233">
    <property type="entry name" value="SDR_c"/>
    <property type="match status" value="1"/>
</dbReference>
<evidence type="ECO:0000256" key="2">
    <source>
        <dbReference type="ARBA" id="ARBA00023002"/>
    </source>
</evidence>
<sequence>MVRVTDTKPQASSDRVQAGRQHCVESRHITQGRVMRLQGKVALITGAGSGLGRHCSVLFTGEGARVAIVDIDGDRAEQTLKLVEQAGGDAIAITADVSDKKQITDAVNQTVEHYGKLDIAWANAGIVSRGGAAALGLEDAVEFEDLTEDDWQHVLGTNLSGVIYTAQAAVPHLKANGGGVILATSSAASLVAYPKIALYCATKAGVNGLVRGLSLDLGRYGIRVNAIAPTHGMSPNFLMPPGAPVVGQSYEESAGPWNPTVSPIPLKLPRPPSLDDNAKVALFLVSDDSGYISGATIGATDGGTLARVGMWFPEDLNPEPVP</sequence>
<evidence type="ECO:0000256" key="3">
    <source>
        <dbReference type="RuleBase" id="RU000363"/>
    </source>
</evidence>
<dbReference type="AlphaFoldDB" id="A0AAD1HDX2"/>
<feature type="region of interest" description="Disordered" evidence="4">
    <location>
        <begin position="1"/>
        <end position="20"/>
    </location>
</feature>
<comment type="similarity">
    <text evidence="1 3">Belongs to the short-chain dehydrogenases/reductases (SDR) family.</text>
</comment>
<dbReference type="InterPro" id="IPR020904">
    <property type="entry name" value="Sc_DH/Rdtase_CS"/>
</dbReference>